<protein>
    <submittedName>
        <fullName evidence="1">Uncharacterized protein</fullName>
    </submittedName>
</protein>
<dbReference type="EMBL" id="KT845956">
    <property type="protein sequence ID" value="AMX28334.1"/>
    <property type="molecule type" value="Genomic_DNA"/>
</dbReference>
<organism evidence="1">
    <name type="scientific">Staphylococcus epidermidis</name>
    <dbReference type="NCBI Taxonomy" id="1282"/>
    <lineage>
        <taxon>Bacteria</taxon>
        <taxon>Bacillati</taxon>
        <taxon>Bacillota</taxon>
        <taxon>Bacilli</taxon>
        <taxon>Bacillales</taxon>
        <taxon>Staphylococcaceae</taxon>
        <taxon>Staphylococcus</taxon>
    </lineage>
</organism>
<accession>A0A165CWV6</accession>
<name>A0A165CWV6_STAEP</name>
<reference evidence="1" key="1">
    <citation type="submission" date="2015-09" db="EMBL/GenBank/DDBJ databases">
        <title>Characterization of enterotoxigenic Staphylococcus epidermidis isolates from ready to eat food.</title>
        <authorList>
            <person name="Podkowik M."/>
            <person name="Bania J."/>
            <person name="Seo K.-S."/>
        </authorList>
    </citation>
    <scope>NUCLEOTIDE SEQUENCE</scope>
    <source>
        <strain evidence="1">4S-13</strain>
    </source>
</reference>
<sequence>MLLYIQIGIQFFYSYKYPLFKNSKEQIMVHTDQDFRNLSEESYENYEIGDTVKHDGKTFEIMEKRDDTQNGLRSYAFAPVVNGKPDTNNIVMGYAGTGPLSMKIVCYFTSKE</sequence>
<evidence type="ECO:0000313" key="1">
    <source>
        <dbReference type="EMBL" id="AMX28334.1"/>
    </source>
</evidence>
<dbReference type="AlphaFoldDB" id="A0A165CWV6"/>
<proteinExistence type="predicted"/>